<dbReference type="Pfam" id="PF01369">
    <property type="entry name" value="Sec7"/>
    <property type="match status" value="1"/>
</dbReference>
<evidence type="ECO:0000313" key="4">
    <source>
        <dbReference type="Proteomes" id="UP000287033"/>
    </source>
</evidence>
<organism evidence="3 4">
    <name type="scientific">Chiloscyllium punctatum</name>
    <name type="common">Brownbanded bambooshark</name>
    <name type="synonym">Hemiscyllium punctatum</name>
    <dbReference type="NCBI Taxonomy" id="137246"/>
    <lineage>
        <taxon>Eukaryota</taxon>
        <taxon>Metazoa</taxon>
        <taxon>Chordata</taxon>
        <taxon>Craniata</taxon>
        <taxon>Vertebrata</taxon>
        <taxon>Chondrichthyes</taxon>
        <taxon>Elasmobranchii</taxon>
        <taxon>Galeomorphii</taxon>
        <taxon>Galeoidea</taxon>
        <taxon>Orectolobiformes</taxon>
        <taxon>Hemiscylliidae</taxon>
        <taxon>Chiloscyllium</taxon>
    </lineage>
</organism>
<dbReference type="SUPFAM" id="SSF48425">
    <property type="entry name" value="Sec7 domain"/>
    <property type="match status" value="1"/>
</dbReference>
<sequence length="85" mass="9732">MRVHSDDSDCLSPPTPAPPPPLPLRHRRKFLTAFVLTGETQERERVLDHFSGRFQRCNPDAFHSRGEPGLGNLSRSAKLQRRTER</sequence>
<dbReference type="InterPro" id="IPR000904">
    <property type="entry name" value="Sec7_dom"/>
</dbReference>
<dbReference type="PANTHER" id="PTHR10663">
    <property type="entry name" value="GUANYL-NUCLEOTIDE EXCHANGE FACTOR"/>
    <property type="match status" value="1"/>
</dbReference>
<accession>A0A401TXT1</accession>
<name>A0A401TXT1_CHIPU</name>
<dbReference type="InterPro" id="IPR023394">
    <property type="entry name" value="Sec7_C_sf"/>
</dbReference>
<dbReference type="OrthoDB" id="2157641at2759"/>
<dbReference type="GO" id="GO:0032012">
    <property type="term" value="P:regulation of ARF protein signal transduction"/>
    <property type="evidence" value="ECO:0007669"/>
    <property type="project" value="InterPro"/>
</dbReference>
<dbReference type="PANTHER" id="PTHR10663:SF338">
    <property type="entry name" value="PH AND SEC7 DOMAIN-CONTAINING PROTEIN 4"/>
    <property type="match status" value="1"/>
</dbReference>
<dbReference type="AlphaFoldDB" id="A0A401TXT1"/>
<dbReference type="STRING" id="137246.A0A401TXT1"/>
<dbReference type="GO" id="GO:0005085">
    <property type="term" value="F:guanyl-nucleotide exchange factor activity"/>
    <property type="evidence" value="ECO:0007669"/>
    <property type="project" value="InterPro"/>
</dbReference>
<protein>
    <recommendedName>
        <fullName evidence="2">SEC7 domain-containing protein</fullName>
    </recommendedName>
</protein>
<reference evidence="3 4" key="1">
    <citation type="journal article" date="2018" name="Nat. Ecol. Evol.">
        <title>Shark genomes provide insights into elasmobranch evolution and the origin of vertebrates.</title>
        <authorList>
            <person name="Hara Y"/>
            <person name="Yamaguchi K"/>
            <person name="Onimaru K"/>
            <person name="Kadota M"/>
            <person name="Koyanagi M"/>
            <person name="Keeley SD"/>
            <person name="Tatsumi K"/>
            <person name="Tanaka K"/>
            <person name="Motone F"/>
            <person name="Kageyama Y"/>
            <person name="Nozu R"/>
            <person name="Adachi N"/>
            <person name="Nishimura O"/>
            <person name="Nakagawa R"/>
            <person name="Tanegashima C"/>
            <person name="Kiyatake I"/>
            <person name="Matsumoto R"/>
            <person name="Murakumo K"/>
            <person name="Nishida K"/>
            <person name="Terakita A"/>
            <person name="Kuratani S"/>
            <person name="Sato K"/>
            <person name="Hyodo S Kuraku.S."/>
        </authorList>
    </citation>
    <scope>NUCLEOTIDE SEQUENCE [LARGE SCALE GENOMIC DNA]</scope>
</reference>
<feature type="region of interest" description="Disordered" evidence="1">
    <location>
        <begin position="59"/>
        <end position="85"/>
    </location>
</feature>
<feature type="region of interest" description="Disordered" evidence="1">
    <location>
        <begin position="1"/>
        <end position="25"/>
    </location>
</feature>
<proteinExistence type="predicted"/>
<dbReference type="Proteomes" id="UP000287033">
    <property type="component" value="Unassembled WGS sequence"/>
</dbReference>
<dbReference type="InterPro" id="IPR035999">
    <property type="entry name" value="Sec7_dom_sf"/>
</dbReference>
<evidence type="ECO:0000259" key="2">
    <source>
        <dbReference type="Pfam" id="PF01369"/>
    </source>
</evidence>
<dbReference type="EMBL" id="BEZZ01214279">
    <property type="protein sequence ID" value="GCC47443.1"/>
    <property type="molecule type" value="Genomic_DNA"/>
</dbReference>
<keyword evidence="4" id="KW-1185">Reference proteome</keyword>
<evidence type="ECO:0000256" key="1">
    <source>
        <dbReference type="SAM" id="MobiDB-lite"/>
    </source>
</evidence>
<feature type="compositionally biased region" description="Pro residues" evidence="1">
    <location>
        <begin position="13"/>
        <end position="23"/>
    </location>
</feature>
<comment type="caution">
    <text evidence="3">The sequence shown here is derived from an EMBL/GenBank/DDBJ whole genome shotgun (WGS) entry which is preliminary data.</text>
</comment>
<feature type="domain" description="SEC7" evidence="2">
    <location>
        <begin position="28"/>
        <end position="65"/>
    </location>
</feature>
<evidence type="ECO:0000313" key="3">
    <source>
        <dbReference type="EMBL" id="GCC47443.1"/>
    </source>
</evidence>
<gene>
    <name evidence="3" type="ORF">chiPu_0031605</name>
</gene>
<dbReference type="Gene3D" id="1.10.1000.11">
    <property type="entry name" value="Arf Nucleotide-binding Site Opener,domain 2"/>
    <property type="match status" value="1"/>
</dbReference>